<proteinExistence type="predicted"/>
<gene>
    <name evidence="4" type="ORF">C0187_03980</name>
</gene>
<keyword evidence="1 4" id="KW-0808">Transferase</keyword>
<dbReference type="GO" id="GO:0005737">
    <property type="term" value="C:cytoplasm"/>
    <property type="evidence" value="ECO:0007669"/>
    <property type="project" value="InterPro"/>
</dbReference>
<comment type="caution">
    <text evidence="4">The sequence shown here is derived from an EMBL/GenBank/DDBJ whole genome shotgun (WGS) entry which is preliminary data.</text>
</comment>
<dbReference type="PANTHER" id="PTHR30602">
    <property type="entry name" value="AMINO-ACID ACETYLTRANSFERASE"/>
    <property type="match status" value="1"/>
</dbReference>
<protein>
    <submittedName>
        <fullName evidence="4">GNAT family N-acetyltransferase</fullName>
    </submittedName>
</protein>
<dbReference type="Proteomes" id="UP000242881">
    <property type="component" value="Unassembled WGS sequence"/>
</dbReference>
<dbReference type="GO" id="GO:0004042">
    <property type="term" value="F:L-glutamate N-acetyltransferase activity"/>
    <property type="evidence" value="ECO:0007669"/>
    <property type="project" value="InterPro"/>
</dbReference>
<dbReference type="EMBL" id="PNIN01000041">
    <property type="protein sequence ID" value="PMP71413.1"/>
    <property type="molecule type" value="Genomic_DNA"/>
</dbReference>
<evidence type="ECO:0000313" key="4">
    <source>
        <dbReference type="EMBL" id="PMP71413.1"/>
    </source>
</evidence>
<dbReference type="InterPro" id="IPR010167">
    <property type="entry name" value="NH2A_AcTrfase"/>
</dbReference>
<dbReference type="Pfam" id="PF00583">
    <property type="entry name" value="Acetyltransf_1"/>
    <property type="match status" value="1"/>
</dbReference>
<dbReference type="CDD" id="cd04301">
    <property type="entry name" value="NAT_SF"/>
    <property type="match status" value="1"/>
</dbReference>
<dbReference type="InterPro" id="IPR016181">
    <property type="entry name" value="Acyl_CoA_acyltransferase"/>
</dbReference>
<feature type="domain" description="N-acetyltransferase" evidence="3">
    <location>
        <begin position="1"/>
        <end position="149"/>
    </location>
</feature>
<accession>A0A2J6WM00</accession>
<dbReference type="SUPFAM" id="SSF55729">
    <property type="entry name" value="Acyl-CoA N-acyltransferases (Nat)"/>
    <property type="match status" value="1"/>
</dbReference>
<dbReference type="Gene3D" id="3.40.630.30">
    <property type="match status" value="1"/>
</dbReference>
<name>A0A2J6WM00_9BACT</name>
<reference evidence="4 5" key="1">
    <citation type="submission" date="2018-01" db="EMBL/GenBank/DDBJ databases">
        <title>Metagenomic assembled genomes from two thermal pools in the Uzon Caldera, Kamchatka, Russia.</title>
        <authorList>
            <person name="Wilkins L."/>
            <person name="Ettinger C."/>
        </authorList>
    </citation>
    <scope>NUCLEOTIDE SEQUENCE [LARGE SCALE GENOMIC DNA]</scope>
    <source>
        <strain evidence="4">ZAV-05</strain>
    </source>
</reference>
<evidence type="ECO:0000259" key="3">
    <source>
        <dbReference type="PROSITE" id="PS51186"/>
    </source>
</evidence>
<evidence type="ECO:0000313" key="5">
    <source>
        <dbReference type="Proteomes" id="UP000242881"/>
    </source>
</evidence>
<keyword evidence="2" id="KW-0012">Acyltransferase</keyword>
<dbReference type="GO" id="GO:0006526">
    <property type="term" value="P:L-arginine biosynthetic process"/>
    <property type="evidence" value="ECO:0007669"/>
    <property type="project" value="InterPro"/>
</dbReference>
<dbReference type="NCBIfam" id="NF005840">
    <property type="entry name" value="PRK07757.1"/>
    <property type="match status" value="1"/>
</dbReference>
<dbReference type="RefSeq" id="WP_424605523.1">
    <property type="nucleotide sequence ID" value="NZ_JBNAVA010000005.1"/>
</dbReference>
<sequence length="149" mass="17055">MIRKAKISDAKRIQELVNHFADKGEMLHLSLDQIFERIFEFLVYEEDGRILGCCALHPTLGNLAEIRSLAVDESAHGKGIGRILVNECLKLAKDMGFKEVFALTYKQEFFEKVGFKVVKKESFPRKIWSDCLKCPKFPDCDEIGMIITL</sequence>
<dbReference type="AlphaFoldDB" id="A0A2J6WM00"/>
<organism evidence="4 5">
    <name type="scientific">Calditerrivibrio nitroreducens</name>
    <dbReference type="NCBI Taxonomy" id="477976"/>
    <lineage>
        <taxon>Bacteria</taxon>
        <taxon>Pseudomonadati</taxon>
        <taxon>Deferribacterota</taxon>
        <taxon>Deferribacteres</taxon>
        <taxon>Deferribacterales</taxon>
        <taxon>Calditerrivibrionaceae</taxon>
    </lineage>
</organism>
<evidence type="ECO:0000256" key="2">
    <source>
        <dbReference type="ARBA" id="ARBA00023315"/>
    </source>
</evidence>
<dbReference type="InterPro" id="IPR000182">
    <property type="entry name" value="GNAT_dom"/>
</dbReference>
<dbReference type="PROSITE" id="PS51186">
    <property type="entry name" value="GNAT"/>
    <property type="match status" value="1"/>
</dbReference>
<dbReference type="PANTHER" id="PTHR30602:SF12">
    <property type="entry name" value="AMINO-ACID ACETYLTRANSFERASE NAGS1, CHLOROPLASTIC-RELATED"/>
    <property type="match status" value="1"/>
</dbReference>
<evidence type="ECO:0000256" key="1">
    <source>
        <dbReference type="ARBA" id="ARBA00022679"/>
    </source>
</evidence>